<dbReference type="InterPro" id="IPR043504">
    <property type="entry name" value="Peptidase_S1_PA_chymotrypsin"/>
</dbReference>
<dbReference type="EMBL" id="WSRS01000046">
    <property type="protein sequence ID" value="MVX59166.1"/>
    <property type="molecule type" value="Genomic_DNA"/>
</dbReference>
<gene>
    <name evidence="3" type="ORF">E5983_05850</name>
</gene>
<keyword evidence="1" id="KW-0378">Hydrolase</keyword>
<dbReference type="AlphaFoldDB" id="A0A7X3GA28"/>
<feature type="signal peptide" evidence="2">
    <location>
        <begin position="1"/>
        <end position="23"/>
    </location>
</feature>
<evidence type="ECO:0000313" key="4">
    <source>
        <dbReference type="Proteomes" id="UP000461595"/>
    </source>
</evidence>
<dbReference type="GO" id="GO:0006508">
    <property type="term" value="P:proteolysis"/>
    <property type="evidence" value="ECO:0007669"/>
    <property type="project" value="UniProtKB-KW"/>
</dbReference>
<feature type="chain" id="PRO_5039029607" evidence="2">
    <location>
        <begin position="24"/>
        <end position="252"/>
    </location>
</feature>
<keyword evidence="1" id="KW-0720">Serine protease</keyword>
<name>A0A7X3GA28_9STRE</name>
<evidence type="ECO:0000256" key="1">
    <source>
        <dbReference type="ARBA" id="ARBA00022825"/>
    </source>
</evidence>
<evidence type="ECO:0000313" key="3">
    <source>
        <dbReference type="EMBL" id="MVX59166.1"/>
    </source>
</evidence>
<dbReference type="Pfam" id="PF13365">
    <property type="entry name" value="Trypsin_2"/>
    <property type="match status" value="1"/>
</dbReference>
<dbReference type="Gene3D" id="2.40.10.10">
    <property type="entry name" value="Trypsin-like serine proteases"/>
    <property type="match status" value="2"/>
</dbReference>
<proteinExistence type="predicted"/>
<keyword evidence="2" id="KW-0732">Signal</keyword>
<reference evidence="3 4" key="1">
    <citation type="submission" date="2019-12" db="EMBL/GenBank/DDBJ databases">
        <title>Microbes associate with the intestines of laboratory mice.</title>
        <authorList>
            <person name="Navarre W."/>
            <person name="Wong E."/>
        </authorList>
    </citation>
    <scope>NUCLEOTIDE SEQUENCE [LARGE SCALE GENOMIC DNA]</scope>
    <source>
        <strain evidence="3 4">NM51_B2-22</strain>
    </source>
</reference>
<dbReference type="GO" id="GO:0008236">
    <property type="term" value="F:serine-type peptidase activity"/>
    <property type="evidence" value="ECO:0007669"/>
    <property type="project" value="UniProtKB-KW"/>
</dbReference>
<protein>
    <submittedName>
        <fullName evidence="3">Trypsin-like serine protease</fullName>
    </submittedName>
</protein>
<accession>A0A7X3GA28</accession>
<sequence length="252" mass="26938">MKKKLLTLLLLFVSALLALPVLAEARKEVGPQEAHSYPFHLTQALIARSKAGQSVRGTGTYLGKGILLTAAHNLTDEQGRLLAGQTVRSYNAQGTEVFHTGATANPYHLPAGYRGYEDLRKDLGLIKVASSLGLPVGQQELKLAVYTQAQKLVGKRVSSMGFSSLTRPPYTQASGQVLAVETDGTLTVDLELVEENSGSPVFLDGEIIGIVTAVTEECRGQSSCSRATITPLTPELKKELLDPAGIQARLID</sequence>
<dbReference type="RefSeq" id="WP_160332952.1">
    <property type="nucleotide sequence ID" value="NZ_WSRS01000046.1"/>
</dbReference>
<dbReference type="Proteomes" id="UP000461595">
    <property type="component" value="Unassembled WGS sequence"/>
</dbReference>
<dbReference type="OrthoDB" id="2219156at2"/>
<keyword evidence="3" id="KW-0645">Protease</keyword>
<organism evidence="3 4">
    <name type="scientific">Streptococcus danieliae</name>
    <dbReference type="NCBI Taxonomy" id="747656"/>
    <lineage>
        <taxon>Bacteria</taxon>
        <taxon>Bacillati</taxon>
        <taxon>Bacillota</taxon>
        <taxon>Bacilli</taxon>
        <taxon>Lactobacillales</taxon>
        <taxon>Streptococcaceae</taxon>
        <taxon>Streptococcus</taxon>
    </lineage>
</organism>
<dbReference type="SUPFAM" id="SSF50494">
    <property type="entry name" value="Trypsin-like serine proteases"/>
    <property type="match status" value="1"/>
</dbReference>
<dbReference type="InterPro" id="IPR009003">
    <property type="entry name" value="Peptidase_S1_PA"/>
</dbReference>
<comment type="caution">
    <text evidence="3">The sequence shown here is derived from an EMBL/GenBank/DDBJ whole genome shotgun (WGS) entry which is preliminary data.</text>
</comment>
<evidence type="ECO:0000256" key="2">
    <source>
        <dbReference type="SAM" id="SignalP"/>
    </source>
</evidence>